<reference evidence="2" key="1">
    <citation type="submission" date="2015-07" db="EMBL/GenBank/DDBJ databases">
        <title>MeaNS - Measles Nucleotide Surveillance Program.</title>
        <authorList>
            <person name="Tran T."/>
            <person name="Druce J."/>
        </authorList>
    </citation>
    <scope>NUCLEOTIDE SEQUENCE</scope>
    <source>
        <strain evidence="2">UCB-OBI-ISO-001</strain>
        <tissue evidence="2">Gonad</tissue>
    </source>
</reference>
<accession>A0A0L8GAH0</accession>
<feature type="region of interest" description="Disordered" evidence="1">
    <location>
        <begin position="34"/>
        <end position="55"/>
    </location>
</feature>
<evidence type="ECO:0000313" key="2">
    <source>
        <dbReference type="EMBL" id="KOF74027.1"/>
    </source>
</evidence>
<proteinExistence type="predicted"/>
<name>A0A0L8GAH0_OCTBM</name>
<dbReference type="AlphaFoldDB" id="A0A0L8GAH0"/>
<dbReference type="EMBL" id="KQ422894">
    <property type="protein sequence ID" value="KOF74027.1"/>
    <property type="molecule type" value="Genomic_DNA"/>
</dbReference>
<protein>
    <submittedName>
        <fullName evidence="2">Uncharacterized protein</fullName>
    </submittedName>
</protein>
<gene>
    <name evidence="2" type="ORF">OCBIM_22036903mg</name>
</gene>
<sequence length="55" mass="6203">MVTPHIVISMSRENNYIYMEHKVQPTITLDNINEPMTKPKATMPGMGNSLSAKEI</sequence>
<evidence type="ECO:0000256" key="1">
    <source>
        <dbReference type="SAM" id="MobiDB-lite"/>
    </source>
</evidence>
<organism evidence="2">
    <name type="scientific">Octopus bimaculoides</name>
    <name type="common">California two-spotted octopus</name>
    <dbReference type="NCBI Taxonomy" id="37653"/>
    <lineage>
        <taxon>Eukaryota</taxon>
        <taxon>Metazoa</taxon>
        <taxon>Spiralia</taxon>
        <taxon>Lophotrochozoa</taxon>
        <taxon>Mollusca</taxon>
        <taxon>Cephalopoda</taxon>
        <taxon>Coleoidea</taxon>
        <taxon>Octopodiformes</taxon>
        <taxon>Octopoda</taxon>
        <taxon>Incirrata</taxon>
        <taxon>Octopodidae</taxon>
        <taxon>Octopus</taxon>
    </lineage>
</organism>